<sequence length="122" mass="13201">MSRLCLSAALLLLLGALVASTPDEESSLVRAGPPAFCREPPYTGPCRAHFIRYFYNATTGLCQTFVYGGCRGKQNNFMDEKECLHTCDSCAKAQGKRGNCASEMLKSHEAPQGWAAAAFQMG</sequence>
<keyword evidence="1" id="KW-1015">Disulfide bond</keyword>
<dbReference type="Gene3D" id="4.10.410.10">
    <property type="entry name" value="Pancreatic trypsin inhibitor Kunitz domain"/>
    <property type="match status" value="1"/>
</dbReference>
<dbReference type="SMART" id="SM00131">
    <property type="entry name" value="KU"/>
    <property type="match status" value="1"/>
</dbReference>
<protein>
    <submittedName>
        <fullName evidence="4">Plasmin trypsin inhibitor</fullName>
    </submittedName>
</protein>
<evidence type="ECO:0000256" key="1">
    <source>
        <dbReference type="ARBA" id="ARBA00023157"/>
    </source>
</evidence>
<reference evidence="4 5" key="1">
    <citation type="submission" date="2017-08" db="EMBL/GenBank/DDBJ databases">
        <title>USMARCv1.0.</title>
        <authorList>
            <person name="Hannum G.I."/>
            <person name="Koren S."/>
            <person name="Schroeder S.G."/>
            <person name="Chin S.C."/>
            <person name="Nonneman D.J."/>
            <person name="Becker S.A."/>
            <person name="Rosen B.D."/>
            <person name="Bickhart D.M."/>
            <person name="Putnam N.H."/>
            <person name="Green R.E."/>
            <person name="Tuggle C.K."/>
            <person name="Liu H."/>
            <person name="Rohrer G.A."/>
            <person name="Warr A."/>
            <person name="Hall R."/>
            <person name="Kim K."/>
            <person name="Hume D.A."/>
            <person name="Talbot R."/>
            <person name="Chow W."/>
            <person name="Howe K."/>
            <person name="Schwartz A.S."/>
            <person name="Watson M."/>
            <person name="Archibald A.L."/>
            <person name="Phillippy A.M."/>
            <person name="Smith T.P.L."/>
        </authorList>
    </citation>
    <scope>NUCLEOTIDE SEQUENCE [LARGE SCALE GENOMIC DNA]</scope>
</reference>
<keyword evidence="2" id="KW-0732">Signal</keyword>
<name>A0A4X1TZH9_PIG</name>
<dbReference type="InterPro" id="IPR002223">
    <property type="entry name" value="Kunitz_BPTI"/>
</dbReference>
<dbReference type="PANTHER" id="PTHR10083">
    <property type="entry name" value="KUNITZ-TYPE PROTEASE INHIBITOR-RELATED"/>
    <property type="match status" value="1"/>
</dbReference>
<evidence type="ECO:0000256" key="2">
    <source>
        <dbReference type="SAM" id="SignalP"/>
    </source>
</evidence>
<dbReference type="Proteomes" id="UP000314985">
    <property type="component" value="Chromosome 17"/>
</dbReference>
<dbReference type="InterPro" id="IPR036880">
    <property type="entry name" value="Kunitz_BPTI_sf"/>
</dbReference>
<evidence type="ECO:0000259" key="3">
    <source>
        <dbReference type="PROSITE" id="PS50279"/>
    </source>
</evidence>
<dbReference type="AlphaFoldDB" id="A0A4X1TZH9"/>
<dbReference type="Ensembl" id="ENSSSCT00070025322.1">
    <property type="protein sequence ID" value="ENSSSCP00070020981.1"/>
    <property type="gene ID" value="ENSSSCG00070012967.1"/>
</dbReference>
<dbReference type="PROSITE" id="PS00280">
    <property type="entry name" value="BPTI_KUNITZ_1"/>
    <property type="match status" value="1"/>
</dbReference>
<dbReference type="FunFam" id="4.10.410.10:FF:000005">
    <property type="entry name" value="Pancreatic trypsin inhibitor"/>
    <property type="match status" value="1"/>
</dbReference>
<dbReference type="GO" id="GO:0004867">
    <property type="term" value="F:serine-type endopeptidase inhibitor activity"/>
    <property type="evidence" value="ECO:0007669"/>
    <property type="project" value="InterPro"/>
</dbReference>
<evidence type="ECO:0000313" key="4">
    <source>
        <dbReference type="Ensembl" id="ENSSSCP00070020981.1"/>
    </source>
</evidence>
<dbReference type="SUPFAM" id="SSF57362">
    <property type="entry name" value="BPTI-like"/>
    <property type="match status" value="1"/>
</dbReference>
<dbReference type="Pfam" id="PF00014">
    <property type="entry name" value="Kunitz_BPTI"/>
    <property type="match status" value="1"/>
</dbReference>
<organism evidence="4 5">
    <name type="scientific">Sus scrofa</name>
    <name type="common">Pig</name>
    <dbReference type="NCBI Taxonomy" id="9823"/>
    <lineage>
        <taxon>Eukaryota</taxon>
        <taxon>Metazoa</taxon>
        <taxon>Chordata</taxon>
        <taxon>Craniata</taxon>
        <taxon>Vertebrata</taxon>
        <taxon>Euteleostomi</taxon>
        <taxon>Mammalia</taxon>
        <taxon>Eutheria</taxon>
        <taxon>Laurasiatheria</taxon>
        <taxon>Artiodactyla</taxon>
        <taxon>Suina</taxon>
        <taxon>Suidae</taxon>
        <taxon>Sus</taxon>
    </lineage>
</organism>
<feature type="chain" id="PRO_5021382092" evidence="2">
    <location>
        <begin position="21"/>
        <end position="122"/>
    </location>
</feature>
<dbReference type="InterPro" id="IPR020901">
    <property type="entry name" value="Prtase_inh_Kunz-CS"/>
</dbReference>
<feature type="signal peptide" evidence="2">
    <location>
        <begin position="1"/>
        <end position="20"/>
    </location>
</feature>
<dbReference type="CDD" id="cd22592">
    <property type="entry name" value="Kunitz_BPTI"/>
    <property type="match status" value="1"/>
</dbReference>
<accession>A0A4X1TZH9</accession>
<dbReference type="PROSITE" id="PS50279">
    <property type="entry name" value="BPTI_KUNITZ_2"/>
    <property type="match status" value="1"/>
</dbReference>
<proteinExistence type="predicted"/>
<dbReference type="PRINTS" id="PR00759">
    <property type="entry name" value="BASICPTASE"/>
</dbReference>
<reference evidence="4" key="2">
    <citation type="submission" date="2025-08" db="UniProtKB">
        <authorList>
            <consortium name="Ensembl"/>
        </authorList>
    </citation>
    <scope>IDENTIFICATION</scope>
</reference>
<feature type="domain" description="BPTI/Kunitz inhibitor" evidence="3">
    <location>
        <begin position="37"/>
        <end position="87"/>
    </location>
</feature>
<gene>
    <name evidence="4" type="primary">UPTI</name>
</gene>
<dbReference type="PANTHER" id="PTHR10083:SF369">
    <property type="entry name" value="UTERINE PLASMIN_TRYPSIN INHIBITOR"/>
    <property type="match status" value="1"/>
</dbReference>
<dbReference type="InterPro" id="IPR050098">
    <property type="entry name" value="TFPI/VKTCI-like"/>
</dbReference>
<evidence type="ECO:0000313" key="5">
    <source>
        <dbReference type="Proteomes" id="UP000314985"/>
    </source>
</evidence>